<dbReference type="Proteomes" id="UP001305779">
    <property type="component" value="Unassembled WGS sequence"/>
</dbReference>
<evidence type="ECO:0000313" key="1">
    <source>
        <dbReference type="EMBL" id="KAK4496592.1"/>
    </source>
</evidence>
<proteinExistence type="predicted"/>
<evidence type="ECO:0000313" key="2">
    <source>
        <dbReference type="Proteomes" id="UP001305779"/>
    </source>
</evidence>
<organism evidence="1 2">
    <name type="scientific">Zasmidium cellare</name>
    <name type="common">Wine cellar mold</name>
    <name type="synonym">Racodium cellare</name>
    <dbReference type="NCBI Taxonomy" id="395010"/>
    <lineage>
        <taxon>Eukaryota</taxon>
        <taxon>Fungi</taxon>
        <taxon>Dikarya</taxon>
        <taxon>Ascomycota</taxon>
        <taxon>Pezizomycotina</taxon>
        <taxon>Dothideomycetes</taxon>
        <taxon>Dothideomycetidae</taxon>
        <taxon>Mycosphaerellales</taxon>
        <taxon>Mycosphaerellaceae</taxon>
        <taxon>Zasmidium</taxon>
    </lineage>
</organism>
<name>A0ABR0E586_ZASCE</name>
<comment type="caution">
    <text evidence="1">The sequence shown here is derived from an EMBL/GenBank/DDBJ whole genome shotgun (WGS) entry which is preliminary data.</text>
</comment>
<accession>A0ABR0E586</accession>
<sequence length="323" mass="36158">MSELTTTPSGISAEHAELISGLEAVFGALIDANYVQNTDVQVPPHGMPKDPIAVAPLRAAGLAPETIEVIGRLPCFTNDILEEQKKLSSHVEGIPITPTSSATSYLLGGPGRYTESRDVGPDTNDKLPPTAFKLATATNSQGYNLAYDLNEKIILEWHPSKWSTCERYPVQTFFDEWARKLRTLEWLPWKNASGWQIEVRIDYDEKELANPDSVIAKAIQAKLEKQRQEWNAAGLEPEPIENLYGGYLISHKAAHNRYWAKYRIYEDCGWPGNFDKERFLQKQDEFNVKAHELGATVRAGEEETELGKELLNFYRSAAGAHAV</sequence>
<protein>
    <submittedName>
        <fullName evidence="1">Uncharacterized protein</fullName>
    </submittedName>
</protein>
<dbReference type="EMBL" id="JAXOVC010000010">
    <property type="protein sequence ID" value="KAK4496592.1"/>
    <property type="molecule type" value="Genomic_DNA"/>
</dbReference>
<keyword evidence="2" id="KW-1185">Reference proteome</keyword>
<gene>
    <name evidence="1" type="ORF">PRZ48_012572</name>
</gene>
<reference evidence="1 2" key="1">
    <citation type="journal article" date="2023" name="G3 (Bethesda)">
        <title>A chromosome-level genome assembly of Zasmidium syzygii isolated from banana leaves.</title>
        <authorList>
            <person name="van Westerhoven A.C."/>
            <person name="Mehrabi R."/>
            <person name="Talebi R."/>
            <person name="Steentjes M.B.F."/>
            <person name="Corcolon B."/>
            <person name="Chong P.A."/>
            <person name="Kema G.H.J."/>
            <person name="Seidl M.F."/>
        </authorList>
    </citation>
    <scope>NUCLEOTIDE SEQUENCE [LARGE SCALE GENOMIC DNA]</scope>
    <source>
        <strain evidence="1 2">P124</strain>
    </source>
</reference>